<reference evidence="2 3" key="2">
    <citation type="journal article" date="2015" name="Antonie Van Leeuwenhoek">
        <title>Thioclava indica sp. nov., isolated from surface seawater of the Indian Ocean.</title>
        <authorList>
            <person name="Liu Y."/>
            <person name="Lai Q."/>
            <person name="Du J."/>
            <person name="Xu H."/>
            <person name="Jiang L."/>
            <person name="Shao Z."/>
        </authorList>
    </citation>
    <scope>NUCLEOTIDE SEQUENCE [LARGE SCALE GENOMIC DNA]</scope>
    <source>
        <strain evidence="2 3">13D2W-2</strain>
    </source>
</reference>
<keyword evidence="1" id="KW-0732">Signal</keyword>
<dbReference type="PROSITE" id="PS51257">
    <property type="entry name" value="PROKAR_LIPOPROTEIN"/>
    <property type="match status" value="1"/>
</dbReference>
<sequence>MLMRFPALASILALAACTPTGPMDGMPAPAETGAASHMTPAVTVNAGGLEEREPDTCGAVNYISVLGQPAAQIAALSIDRPYRIVEWRGVEDQIYNPQRVVFRLDARGNVFNIDCG</sequence>
<evidence type="ECO:0000313" key="3">
    <source>
        <dbReference type="Proteomes" id="UP000028607"/>
    </source>
</evidence>
<evidence type="ECO:0000256" key="1">
    <source>
        <dbReference type="SAM" id="SignalP"/>
    </source>
</evidence>
<dbReference type="OrthoDB" id="7859990at2"/>
<comment type="caution">
    <text evidence="2">The sequence shown here is derived from an EMBL/GenBank/DDBJ whole genome shotgun (WGS) entry which is preliminary data.</text>
</comment>
<dbReference type="PATRIC" id="fig|1317124.6.peg.287"/>
<gene>
    <name evidence="2" type="ORF">DW2_01450</name>
</gene>
<protein>
    <submittedName>
        <fullName evidence="2">Lipoprotein</fullName>
    </submittedName>
</protein>
<dbReference type="AlphaFoldDB" id="A0A085U1D5"/>
<accession>A0A085U1D5</accession>
<keyword evidence="3" id="KW-1185">Reference proteome</keyword>
<dbReference type="STRING" id="1317124.DW2_01450"/>
<dbReference type="RefSeq" id="WP_038142794.1">
    <property type="nucleotide sequence ID" value="NZ_AQRC01000001.1"/>
</dbReference>
<proteinExistence type="predicted"/>
<feature type="chain" id="PRO_5012204144" evidence="1">
    <location>
        <begin position="16"/>
        <end position="116"/>
    </location>
</feature>
<name>A0A085U1D5_9RHOB</name>
<organism evidence="2 3">
    <name type="scientific">Thioclava atlantica</name>
    <dbReference type="NCBI Taxonomy" id="1317124"/>
    <lineage>
        <taxon>Bacteria</taxon>
        <taxon>Pseudomonadati</taxon>
        <taxon>Pseudomonadota</taxon>
        <taxon>Alphaproteobacteria</taxon>
        <taxon>Rhodobacterales</taxon>
        <taxon>Paracoccaceae</taxon>
        <taxon>Thioclava</taxon>
    </lineage>
</organism>
<keyword evidence="2" id="KW-0449">Lipoprotein</keyword>
<evidence type="ECO:0000313" key="2">
    <source>
        <dbReference type="EMBL" id="KFE36782.1"/>
    </source>
</evidence>
<feature type="signal peptide" evidence="1">
    <location>
        <begin position="1"/>
        <end position="15"/>
    </location>
</feature>
<reference evidence="3" key="1">
    <citation type="submission" date="2013-04" db="EMBL/GenBank/DDBJ databases">
        <title>Thioclava sp. 13D2W-2 Genome Sequencing.</title>
        <authorList>
            <person name="Lai Q."/>
            <person name="Li G."/>
            <person name="Shao Z."/>
        </authorList>
    </citation>
    <scope>NUCLEOTIDE SEQUENCE [LARGE SCALE GENOMIC DNA]</scope>
    <source>
        <strain evidence="3">13D2W-2</strain>
    </source>
</reference>
<dbReference type="Proteomes" id="UP000028607">
    <property type="component" value="Unassembled WGS sequence"/>
</dbReference>
<dbReference type="EMBL" id="AQRC01000001">
    <property type="protein sequence ID" value="KFE36782.1"/>
    <property type="molecule type" value="Genomic_DNA"/>
</dbReference>
<dbReference type="eggNOG" id="ENOG50335Z1">
    <property type="taxonomic scope" value="Bacteria"/>
</dbReference>